<comment type="caution">
    <text evidence="1">The sequence shown here is derived from an EMBL/GenBank/DDBJ whole genome shotgun (WGS) entry which is preliminary data.</text>
</comment>
<protein>
    <submittedName>
        <fullName evidence="1">Uncharacterized protein</fullName>
    </submittedName>
</protein>
<reference evidence="1 2" key="1">
    <citation type="submission" date="2017-09" db="EMBL/GenBank/DDBJ databases">
        <title>Large-scale bioinformatics analysis of Bacillus genomes uncovers conserved roles of natural products in bacterial physiology.</title>
        <authorList>
            <consortium name="Agbiome Team Llc"/>
            <person name="Bleich R.M."/>
            <person name="Grubbs K.J."/>
            <person name="Santa Maria K.C."/>
            <person name="Allen S.E."/>
            <person name="Farag S."/>
            <person name="Shank E.A."/>
            <person name="Bowers A."/>
        </authorList>
    </citation>
    <scope>NUCLEOTIDE SEQUENCE [LARGE SCALE GENOMIC DNA]</scope>
    <source>
        <strain evidence="1 2">AFS080080</strain>
    </source>
</reference>
<sequence length="136" mass="15722">MEGIWMDVKLEGELIVSGWHRTLDKALVIYDNLGLDDYSKVSVHIYYDHNDWIAANDKENGGVAKMKPIKSEHFEEVVISYTSGLPNQIKLEVFNTDDEPETDDNRSFFTWVSVSEAKRMRKQLKKLIKQAEGEEN</sequence>
<organism evidence="1 2">
    <name type="scientific">Bacillus wiedmannii</name>
    <dbReference type="NCBI Taxonomy" id="1890302"/>
    <lineage>
        <taxon>Bacteria</taxon>
        <taxon>Bacillati</taxon>
        <taxon>Bacillota</taxon>
        <taxon>Bacilli</taxon>
        <taxon>Bacillales</taxon>
        <taxon>Bacillaceae</taxon>
        <taxon>Bacillus</taxon>
        <taxon>Bacillus cereus group</taxon>
    </lineage>
</organism>
<evidence type="ECO:0000313" key="1">
    <source>
        <dbReference type="EMBL" id="PFZ19536.1"/>
    </source>
</evidence>
<proteinExistence type="predicted"/>
<dbReference type="EMBL" id="NVGE01000074">
    <property type="protein sequence ID" value="PFZ19536.1"/>
    <property type="molecule type" value="Genomic_DNA"/>
</dbReference>
<name>A0A2A8MTN1_9BACI</name>
<gene>
    <name evidence="1" type="ORF">COL66_29265</name>
</gene>
<accession>A0A2A8MTN1</accession>
<dbReference type="RefSeq" id="WP_098204005.1">
    <property type="nucleotide sequence ID" value="NZ_NUAC01000050.1"/>
</dbReference>
<evidence type="ECO:0000313" key="2">
    <source>
        <dbReference type="Proteomes" id="UP000223311"/>
    </source>
</evidence>
<dbReference type="AlphaFoldDB" id="A0A2A8MTN1"/>
<dbReference type="Proteomes" id="UP000223311">
    <property type="component" value="Unassembled WGS sequence"/>
</dbReference>